<dbReference type="RefSeq" id="WP_092820332.1">
    <property type="nucleotide sequence ID" value="NZ_BAABKJ010000014.1"/>
</dbReference>
<sequence length="73" mass="8316">MAMRPAIRNRGIMLIVFSVVQWLFMRYILANGLFNMDTNERILYFCVSSLGGALLIFVGLIYMVLKGNADKPQ</sequence>
<name>A0A1G6N5F7_9GAMM</name>
<protein>
    <submittedName>
        <fullName evidence="2">Uncharacterized protein</fullName>
    </submittedName>
</protein>
<keyword evidence="3" id="KW-1185">Reference proteome</keyword>
<accession>A0A1G6N5F7</accession>
<organism evidence="2 3">
    <name type="scientific">Acinetobacter kookii</name>
    <dbReference type="NCBI Taxonomy" id="1226327"/>
    <lineage>
        <taxon>Bacteria</taxon>
        <taxon>Pseudomonadati</taxon>
        <taxon>Pseudomonadota</taxon>
        <taxon>Gammaproteobacteria</taxon>
        <taxon>Moraxellales</taxon>
        <taxon>Moraxellaceae</taxon>
        <taxon>Acinetobacter</taxon>
    </lineage>
</organism>
<evidence type="ECO:0000256" key="1">
    <source>
        <dbReference type="SAM" id="Phobius"/>
    </source>
</evidence>
<dbReference type="OrthoDB" id="6705108at2"/>
<evidence type="ECO:0000313" key="2">
    <source>
        <dbReference type="EMBL" id="SDC62365.1"/>
    </source>
</evidence>
<dbReference type="EMBL" id="FMYO01000009">
    <property type="protein sequence ID" value="SDC62365.1"/>
    <property type="molecule type" value="Genomic_DNA"/>
</dbReference>
<proteinExistence type="predicted"/>
<dbReference type="Proteomes" id="UP000243468">
    <property type="component" value="Unassembled WGS sequence"/>
</dbReference>
<dbReference type="STRING" id="1226327.SAMN05421732_10989"/>
<feature type="transmembrane region" description="Helical" evidence="1">
    <location>
        <begin position="42"/>
        <end position="65"/>
    </location>
</feature>
<feature type="transmembrane region" description="Helical" evidence="1">
    <location>
        <begin position="12"/>
        <end position="30"/>
    </location>
</feature>
<keyword evidence="1" id="KW-0472">Membrane</keyword>
<keyword evidence="1" id="KW-0812">Transmembrane</keyword>
<keyword evidence="1" id="KW-1133">Transmembrane helix</keyword>
<gene>
    <name evidence="2" type="ORF">SAMN05421732_10989</name>
</gene>
<dbReference type="AlphaFoldDB" id="A0A1G6N5F7"/>
<evidence type="ECO:0000313" key="3">
    <source>
        <dbReference type="Proteomes" id="UP000243468"/>
    </source>
</evidence>
<reference evidence="3" key="1">
    <citation type="submission" date="2016-09" db="EMBL/GenBank/DDBJ databases">
        <authorList>
            <person name="Varghese N."/>
            <person name="Submissions S."/>
        </authorList>
    </citation>
    <scope>NUCLEOTIDE SEQUENCE [LARGE SCALE GENOMIC DNA]</scope>
    <source>
        <strain evidence="3">ANC 4667</strain>
    </source>
</reference>